<evidence type="ECO:0000256" key="3">
    <source>
        <dbReference type="ARBA" id="ARBA00023284"/>
    </source>
</evidence>
<evidence type="ECO:0000256" key="2">
    <source>
        <dbReference type="ARBA" id="ARBA00022748"/>
    </source>
</evidence>
<dbReference type="Pfam" id="PF08534">
    <property type="entry name" value="Redoxin"/>
    <property type="match status" value="1"/>
</dbReference>
<evidence type="ECO:0000259" key="4">
    <source>
        <dbReference type="PROSITE" id="PS51352"/>
    </source>
</evidence>
<dbReference type="SUPFAM" id="SSF52833">
    <property type="entry name" value="Thioredoxin-like"/>
    <property type="match status" value="1"/>
</dbReference>
<dbReference type="InterPro" id="IPR017937">
    <property type="entry name" value="Thioredoxin_CS"/>
</dbReference>
<evidence type="ECO:0000256" key="1">
    <source>
        <dbReference type="ARBA" id="ARBA00004196"/>
    </source>
</evidence>
<dbReference type="Gene3D" id="1.25.40.10">
    <property type="entry name" value="Tetratricopeptide repeat domain"/>
    <property type="match status" value="1"/>
</dbReference>
<dbReference type="OrthoDB" id="634996at2"/>
<comment type="caution">
    <text evidence="5">The sequence shown here is derived from an EMBL/GenBank/DDBJ whole genome shotgun (WGS) entry which is preliminary data.</text>
</comment>
<dbReference type="PROSITE" id="PS51352">
    <property type="entry name" value="THIOREDOXIN_2"/>
    <property type="match status" value="1"/>
</dbReference>
<dbReference type="GO" id="GO:0030313">
    <property type="term" value="C:cell envelope"/>
    <property type="evidence" value="ECO:0007669"/>
    <property type="project" value="UniProtKB-SubCell"/>
</dbReference>
<dbReference type="GO" id="GO:0016853">
    <property type="term" value="F:isomerase activity"/>
    <property type="evidence" value="ECO:0007669"/>
    <property type="project" value="UniProtKB-KW"/>
</dbReference>
<dbReference type="PANTHER" id="PTHR42852">
    <property type="entry name" value="THIOL:DISULFIDE INTERCHANGE PROTEIN DSBE"/>
    <property type="match status" value="1"/>
</dbReference>
<comment type="subcellular location">
    <subcellularLocation>
        <location evidence="1">Cell envelope</location>
    </subcellularLocation>
</comment>
<dbReference type="InterPro" id="IPR011990">
    <property type="entry name" value="TPR-like_helical_dom_sf"/>
</dbReference>
<dbReference type="Gene3D" id="3.40.30.10">
    <property type="entry name" value="Glutaredoxin"/>
    <property type="match status" value="1"/>
</dbReference>
<reference evidence="5 6" key="1">
    <citation type="submission" date="2019-03" db="EMBL/GenBank/DDBJ databases">
        <title>Genomic Encyclopedia of Type Strains, Phase IV (KMG-IV): sequencing the most valuable type-strain genomes for metagenomic binning, comparative biology and taxonomic classification.</title>
        <authorList>
            <person name="Goeker M."/>
        </authorList>
    </citation>
    <scope>NUCLEOTIDE SEQUENCE [LARGE SCALE GENOMIC DNA]</scope>
    <source>
        <strain evidence="5 6">DSM 22362</strain>
    </source>
</reference>
<sequence>MTNKLLKNKDYTTALPILEDLIQKAKEDKVVGANYMAVLSSSYGTALYETGNYEKAIGLLQEQISTNINATNNKTMNLLLGNAYSKVGNDLDAFLTLEKFTVKNGKKEEVETVLKSLYQKLNNNKGDYNKYSASLESEIKEATLAKYKAEMIKKEAPNFSLVNLEGKTVSLADLKGKVLVLDFWATWCGPCKISFPGMQAAVNKYKDDKDVEFLFINTWQNEKNYEELVRNFIAENKYSFHVLFDEMKDRSKSTVTAYGVRGIPHKVVIDKEGFIRFESAGGTADVEKIVTEMETKIELARKG</sequence>
<organism evidence="5 6">
    <name type="scientific">Sphingobacterium alimentarium</name>
    <dbReference type="NCBI Taxonomy" id="797292"/>
    <lineage>
        <taxon>Bacteria</taxon>
        <taxon>Pseudomonadati</taxon>
        <taxon>Bacteroidota</taxon>
        <taxon>Sphingobacteriia</taxon>
        <taxon>Sphingobacteriales</taxon>
        <taxon>Sphingobacteriaceae</taxon>
        <taxon>Sphingobacterium</taxon>
    </lineage>
</organism>
<dbReference type="InterPro" id="IPR013766">
    <property type="entry name" value="Thioredoxin_domain"/>
</dbReference>
<dbReference type="InterPro" id="IPR050553">
    <property type="entry name" value="Thioredoxin_ResA/DsbE_sf"/>
</dbReference>
<dbReference type="GO" id="GO:0016491">
    <property type="term" value="F:oxidoreductase activity"/>
    <property type="evidence" value="ECO:0007669"/>
    <property type="project" value="InterPro"/>
</dbReference>
<proteinExistence type="predicted"/>
<keyword evidence="2" id="KW-0201">Cytochrome c-type biogenesis</keyword>
<dbReference type="Proteomes" id="UP000295197">
    <property type="component" value="Unassembled WGS sequence"/>
</dbReference>
<feature type="domain" description="Thioredoxin" evidence="4">
    <location>
        <begin position="150"/>
        <end position="298"/>
    </location>
</feature>
<dbReference type="SUPFAM" id="SSF48452">
    <property type="entry name" value="TPR-like"/>
    <property type="match status" value="1"/>
</dbReference>
<dbReference type="PROSITE" id="PS00194">
    <property type="entry name" value="THIOREDOXIN_1"/>
    <property type="match status" value="1"/>
</dbReference>
<keyword evidence="5" id="KW-0413">Isomerase</keyword>
<evidence type="ECO:0000313" key="6">
    <source>
        <dbReference type="Proteomes" id="UP000295197"/>
    </source>
</evidence>
<keyword evidence="3" id="KW-0676">Redox-active center</keyword>
<protein>
    <submittedName>
        <fullName evidence="5">Thiol-disulfide isomerase/thioredoxin</fullName>
    </submittedName>
</protein>
<evidence type="ECO:0000313" key="5">
    <source>
        <dbReference type="EMBL" id="TCV12263.1"/>
    </source>
</evidence>
<dbReference type="GO" id="GO:0017004">
    <property type="term" value="P:cytochrome complex assembly"/>
    <property type="evidence" value="ECO:0007669"/>
    <property type="project" value="UniProtKB-KW"/>
</dbReference>
<gene>
    <name evidence="5" type="ORF">EDC17_102430</name>
</gene>
<dbReference type="InterPro" id="IPR013740">
    <property type="entry name" value="Redoxin"/>
</dbReference>
<dbReference type="InterPro" id="IPR036249">
    <property type="entry name" value="Thioredoxin-like_sf"/>
</dbReference>
<dbReference type="CDD" id="cd02966">
    <property type="entry name" value="TlpA_like_family"/>
    <property type="match status" value="1"/>
</dbReference>
<dbReference type="RefSeq" id="WP_132777902.1">
    <property type="nucleotide sequence ID" value="NZ_SMBZ01000024.1"/>
</dbReference>
<dbReference type="EMBL" id="SMBZ01000024">
    <property type="protein sequence ID" value="TCV12263.1"/>
    <property type="molecule type" value="Genomic_DNA"/>
</dbReference>
<dbReference type="GO" id="GO:0006950">
    <property type="term" value="P:response to stress"/>
    <property type="evidence" value="ECO:0007669"/>
    <property type="project" value="UniProtKB-ARBA"/>
</dbReference>
<name>A0A4R3VWX7_9SPHI</name>
<keyword evidence="6" id="KW-1185">Reference proteome</keyword>
<dbReference type="AlphaFoldDB" id="A0A4R3VWX7"/>
<accession>A0A4R3VWX7</accession>
<dbReference type="PANTHER" id="PTHR42852:SF17">
    <property type="entry name" value="THIOREDOXIN-LIKE PROTEIN HI_1115"/>
    <property type="match status" value="1"/>
</dbReference>